<name>A0A5C8PFM3_9HYPH</name>
<dbReference type="InterPro" id="IPR050191">
    <property type="entry name" value="ATP-dep_DNA_ligase"/>
</dbReference>
<dbReference type="AlphaFoldDB" id="A0A5C8PFM3"/>
<dbReference type="PROSITE" id="PS50160">
    <property type="entry name" value="DNA_LIGASE_A3"/>
    <property type="match status" value="1"/>
</dbReference>
<dbReference type="PANTHER" id="PTHR45674">
    <property type="entry name" value="DNA LIGASE 1/3 FAMILY MEMBER"/>
    <property type="match status" value="1"/>
</dbReference>
<evidence type="ECO:0000256" key="2">
    <source>
        <dbReference type="ARBA" id="ARBA00012727"/>
    </source>
</evidence>
<proteinExistence type="inferred from homology"/>
<dbReference type="CDD" id="cd07906">
    <property type="entry name" value="Adenylation_DNA_ligase_LigD_LigC"/>
    <property type="match status" value="1"/>
</dbReference>
<dbReference type="CDD" id="cd07971">
    <property type="entry name" value="OBF_DNA_ligase_LigD"/>
    <property type="match status" value="1"/>
</dbReference>
<dbReference type="InterPro" id="IPR014146">
    <property type="entry name" value="LigD_ligase_dom"/>
</dbReference>
<evidence type="ECO:0000313" key="8">
    <source>
        <dbReference type="Proteomes" id="UP000321638"/>
    </source>
</evidence>
<feature type="compositionally biased region" description="Basic and acidic residues" evidence="5">
    <location>
        <begin position="330"/>
        <end position="343"/>
    </location>
</feature>
<gene>
    <name evidence="7" type="ORF">FHP25_25100</name>
</gene>
<accession>A0A5C8PFM3</accession>
<dbReference type="EMBL" id="VDUZ01000032">
    <property type="protein sequence ID" value="TXL72577.1"/>
    <property type="molecule type" value="Genomic_DNA"/>
</dbReference>
<dbReference type="SUPFAM" id="SSF56091">
    <property type="entry name" value="DNA ligase/mRNA capping enzyme, catalytic domain"/>
    <property type="match status" value="1"/>
</dbReference>
<evidence type="ECO:0000256" key="5">
    <source>
        <dbReference type="SAM" id="MobiDB-lite"/>
    </source>
</evidence>
<feature type="compositionally biased region" description="Basic residues" evidence="5">
    <location>
        <begin position="344"/>
        <end position="360"/>
    </location>
</feature>
<dbReference type="SUPFAM" id="SSF50249">
    <property type="entry name" value="Nucleic acid-binding proteins"/>
    <property type="match status" value="1"/>
</dbReference>
<feature type="region of interest" description="Disordered" evidence="5">
    <location>
        <begin position="330"/>
        <end position="360"/>
    </location>
</feature>
<dbReference type="Gene3D" id="3.30.1490.70">
    <property type="match status" value="1"/>
</dbReference>
<dbReference type="Gene3D" id="2.40.50.140">
    <property type="entry name" value="Nucleic acid-binding proteins"/>
    <property type="match status" value="1"/>
</dbReference>
<dbReference type="GO" id="GO:0003910">
    <property type="term" value="F:DNA ligase (ATP) activity"/>
    <property type="evidence" value="ECO:0007669"/>
    <property type="project" value="UniProtKB-EC"/>
</dbReference>
<dbReference type="OrthoDB" id="7364453at2"/>
<keyword evidence="8" id="KW-1185">Reference proteome</keyword>
<comment type="catalytic activity">
    <reaction evidence="4">
        <text>ATP + (deoxyribonucleotide)n-3'-hydroxyl + 5'-phospho-(deoxyribonucleotide)m = (deoxyribonucleotide)n+m + AMP + diphosphate.</text>
        <dbReference type="EC" id="6.5.1.1"/>
    </reaction>
</comment>
<dbReference type="GO" id="GO:0005524">
    <property type="term" value="F:ATP binding"/>
    <property type="evidence" value="ECO:0007669"/>
    <property type="project" value="InterPro"/>
</dbReference>
<dbReference type="Pfam" id="PF04679">
    <property type="entry name" value="DNA_ligase_A_C"/>
    <property type="match status" value="1"/>
</dbReference>
<evidence type="ECO:0000256" key="4">
    <source>
        <dbReference type="ARBA" id="ARBA00034003"/>
    </source>
</evidence>
<dbReference type="NCBIfam" id="TIGR02779">
    <property type="entry name" value="NHEJ_ligase_lig"/>
    <property type="match status" value="1"/>
</dbReference>
<reference evidence="7 8" key="1">
    <citation type="submission" date="2019-06" db="EMBL/GenBank/DDBJ databases">
        <title>New taxonomy in bacterial strain CC-CFT640, isolated from vineyard.</title>
        <authorList>
            <person name="Lin S.-Y."/>
            <person name="Tsai C.-F."/>
            <person name="Young C.-C."/>
        </authorList>
    </citation>
    <scope>NUCLEOTIDE SEQUENCE [LARGE SCALE GENOMIC DNA]</scope>
    <source>
        <strain evidence="7 8">CC-CFT640</strain>
    </source>
</reference>
<feature type="domain" description="ATP-dependent DNA ligase family profile" evidence="6">
    <location>
        <begin position="129"/>
        <end position="220"/>
    </location>
</feature>
<evidence type="ECO:0000313" key="7">
    <source>
        <dbReference type="EMBL" id="TXL72577.1"/>
    </source>
</evidence>
<comment type="caution">
    <text evidence="7">The sequence shown here is derived from an EMBL/GenBank/DDBJ whole genome shotgun (WGS) entry which is preliminary data.</text>
</comment>
<dbReference type="EC" id="6.5.1.1" evidence="2"/>
<dbReference type="Pfam" id="PF01068">
    <property type="entry name" value="DNA_ligase_A_M"/>
    <property type="match status" value="1"/>
</dbReference>
<dbReference type="GO" id="GO:0006281">
    <property type="term" value="P:DNA repair"/>
    <property type="evidence" value="ECO:0007669"/>
    <property type="project" value="InterPro"/>
</dbReference>
<organism evidence="7 8">
    <name type="scientific">Vineibacter terrae</name>
    <dbReference type="NCBI Taxonomy" id="2586908"/>
    <lineage>
        <taxon>Bacteria</taxon>
        <taxon>Pseudomonadati</taxon>
        <taxon>Pseudomonadota</taxon>
        <taxon>Alphaproteobacteria</taxon>
        <taxon>Hyphomicrobiales</taxon>
        <taxon>Vineibacter</taxon>
    </lineage>
</organism>
<dbReference type="InterPro" id="IPR012310">
    <property type="entry name" value="DNA_ligase_ATP-dep_cent"/>
</dbReference>
<evidence type="ECO:0000256" key="1">
    <source>
        <dbReference type="ARBA" id="ARBA00007572"/>
    </source>
</evidence>
<dbReference type="InterPro" id="IPR012309">
    <property type="entry name" value="DNA_ligase_ATP-dep_C"/>
</dbReference>
<dbReference type="Proteomes" id="UP000321638">
    <property type="component" value="Unassembled WGS sequence"/>
</dbReference>
<evidence type="ECO:0000256" key="3">
    <source>
        <dbReference type="ARBA" id="ARBA00022598"/>
    </source>
</evidence>
<dbReference type="PANTHER" id="PTHR45674:SF4">
    <property type="entry name" value="DNA LIGASE 1"/>
    <property type="match status" value="1"/>
</dbReference>
<dbReference type="InterPro" id="IPR012340">
    <property type="entry name" value="NA-bd_OB-fold"/>
</dbReference>
<dbReference type="GO" id="GO:0006310">
    <property type="term" value="P:DNA recombination"/>
    <property type="evidence" value="ECO:0007669"/>
    <property type="project" value="InterPro"/>
</dbReference>
<comment type="similarity">
    <text evidence="1">Belongs to the ATP-dependent DNA ligase family.</text>
</comment>
<dbReference type="Gene3D" id="3.30.470.30">
    <property type="entry name" value="DNA ligase/mRNA capping enzyme"/>
    <property type="match status" value="1"/>
</dbReference>
<keyword evidence="3" id="KW-0436">Ligase</keyword>
<evidence type="ECO:0000259" key="6">
    <source>
        <dbReference type="PROSITE" id="PS50160"/>
    </source>
</evidence>
<dbReference type="RefSeq" id="WP_147849736.1">
    <property type="nucleotide sequence ID" value="NZ_VDUZ01000032.1"/>
</dbReference>
<sequence length="360" mass="39457">MTAPPSISATWPSGSKPGRRSCSISSMALNKPRAVPAFIEPQLATLVDDVPAGKAWVYEIKYDGYRTLVAADGPAVRCYSRTGLDWTGRYPAAALAIAALKLRDALLDGEMAVFDADGRTSFAGLQDALKRGGANIAFCAFDLLRCDGEDLRRRPLVERKARLAELLDGAPASLIYSAHLDKGGARLHSSLCRRGYEGIVAKRGDKPYASGRSKDWLKIKCVQEQEFVVAGFMRSDARLPFASLILALHDKDGLRYSGHVGTGFSDAERSRLRAMFRSLERATPPVTGVLPAEVRRKATWIEPRLVVQVAFTELTADGLVRHPSYRGIREDKPAREVRAEVPARPRRKPATPRSARMRSG</sequence>
<protein>
    <recommendedName>
        <fullName evidence="2">DNA ligase (ATP)</fullName>
        <ecNumber evidence="2">6.5.1.1</ecNumber>
    </recommendedName>
</protein>